<evidence type="ECO:0000313" key="1">
    <source>
        <dbReference type="EMBL" id="SDH44123.1"/>
    </source>
</evidence>
<protein>
    <submittedName>
        <fullName evidence="1">Uncharacterized protein</fullName>
    </submittedName>
</protein>
<reference evidence="2" key="1">
    <citation type="submission" date="2016-10" db="EMBL/GenBank/DDBJ databases">
        <authorList>
            <person name="Varghese N."/>
            <person name="Submissions S."/>
        </authorList>
    </citation>
    <scope>NUCLEOTIDE SEQUENCE [LARGE SCALE GENOMIC DNA]</scope>
    <source>
        <strain evidence="2">DSM 8344</strain>
    </source>
</reference>
<dbReference type="STRING" id="1121419.SAMN05443529_11385"/>
<accession>A0A1G8CFX0</accession>
<name>A0A1G8CFX0_9FIRM</name>
<organism evidence="1 2">
    <name type="scientific">Desulfosporosinus hippei DSM 8344</name>
    <dbReference type="NCBI Taxonomy" id="1121419"/>
    <lineage>
        <taxon>Bacteria</taxon>
        <taxon>Bacillati</taxon>
        <taxon>Bacillota</taxon>
        <taxon>Clostridia</taxon>
        <taxon>Eubacteriales</taxon>
        <taxon>Desulfitobacteriaceae</taxon>
        <taxon>Desulfosporosinus</taxon>
    </lineage>
</organism>
<dbReference type="AlphaFoldDB" id="A0A1G8CFX0"/>
<sequence length="204" mass="23437">MSNFQLVRGCKAPDLTGIHEAYSISTGKGFQYFEINVSAENIDRVFRELTKEVVEPAFLLLEHGTNRFVEDELRKIDTDPFHKDVHYMDGLTYKYLMELFDAYGELLINDGGSSFGFGSHKGIDEVFVTKYKIFNIYTNDPVKYENKLIKLGFSKVEKLKTVWETFTPETPGECETIEINGLDVYGLVEHLSTNGMYLAERRED</sequence>
<proteinExistence type="predicted"/>
<dbReference type="EMBL" id="FNCP01000013">
    <property type="protein sequence ID" value="SDH44123.1"/>
    <property type="molecule type" value="Genomic_DNA"/>
</dbReference>
<evidence type="ECO:0000313" key="2">
    <source>
        <dbReference type="Proteomes" id="UP000198656"/>
    </source>
</evidence>
<dbReference type="Proteomes" id="UP000198656">
    <property type="component" value="Unassembled WGS sequence"/>
</dbReference>
<keyword evidence="2" id="KW-1185">Reference proteome</keyword>
<dbReference type="RefSeq" id="WP_092333723.1">
    <property type="nucleotide sequence ID" value="NZ_FNCP01000013.1"/>
</dbReference>
<gene>
    <name evidence="1" type="ORF">SAMN05443529_11385</name>
</gene>
<dbReference type="OrthoDB" id="2227923at2"/>